<evidence type="ECO:0000256" key="5">
    <source>
        <dbReference type="ARBA" id="ARBA00022741"/>
    </source>
</evidence>
<keyword evidence="2 9" id="KW-0813">Transport</keyword>
<evidence type="ECO:0000313" key="12">
    <source>
        <dbReference type="EMBL" id="MBY4798265.1"/>
    </source>
</evidence>
<dbReference type="PROSITE" id="PS00211">
    <property type="entry name" value="ABC_TRANSPORTER_1"/>
    <property type="match status" value="1"/>
</dbReference>
<keyword evidence="6 12" id="KW-0067">ATP-binding</keyword>
<dbReference type="InterPro" id="IPR003593">
    <property type="entry name" value="AAA+_ATPase"/>
</dbReference>
<evidence type="ECO:0000256" key="6">
    <source>
        <dbReference type="ARBA" id="ARBA00022840"/>
    </source>
</evidence>
<evidence type="ECO:0000259" key="11">
    <source>
        <dbReference type="PROSITE" id="PS50928"/>
    </source>
</evidence>
<dbReference type="Pfam" id="PF00005">
    <property type="entry name" value="ABC_tran"/>
    <property type="match status" value="1"/>
</dbReference>
<evidence type="ECO:0000256" key="2">
    <source>
        <dbReference type="ARBA" id="ARBA00022448"/>
    </source>
</evidence>
<evidence type="ECO:0000256" key="7">
    <source>
        <dbReference type="ARBA" id="ARBA00022989"/>
    </source>
</evidence>
<feature type="transmembrane region" description="Helical" evidence="9">
    <location>
        <begin position="154"/>
        <end position="183"/>
    </location>
</feature>
<feature type="transmembrane region" description="Helical" evidence="9">
    <location>
        <begin position="195"/>
        <end position="215"/>
    </location>
</feature>
<feature type="transmembrane region" description="Helical" evidence="9">
    <location>
        <begin position="320"/>
        <end position="342"/>
    </location>
</feature>
<keyword evidence="7 9" id="KW-1133">Transmembrane helix</keyword>
<dbReference type="InterPro" id="IPR027417">
    <property type="entry name" value="P-loop_NTPase"/>
</dbReference>
<dbReference type="RefSeq" id="WP_222199989.1">
    <property type="nucleotide sequence ID" value="NZ_JAIMFO010000009.1"/>
</dbReference>
<sequence>MSERISLSEVSAATGIPEERLALMATRIREDGIEDAHMGQMMRVAAAGGIDPERIVAMLESLGVSCEQATRVASAQGLLEPEAARALLERSRSHESVRENDDKSLPHIWRRGAIIGLWLVVWQIADAYIHNRLILTGPLRAVTALSSLAMKAEFWLACSASLIRIASGFFLSVSIGILLAVVAHRSRLVRDLVEPVMSLLRTIPVVSIIIMLLIWVGNQLLMVYLAFTVVLPFIYTGVLAGLDSADPEMLEVARIFGISKWRVFLYIYRPACMAHLTSACKLGLGMSWKSGIMAEVLAVPKPSVGKGMALARTYLNTPDLFAWTLVVMLMSWIFELGFMALLRRLSLPFGSLLVRRSHRACETGRPASSSGDVAQSYEASEGSAELVLTSVSKSFGAQRVLSKLDMSLAAGSLTCLMGPSGAGKTTLLRIILGLERIDAGQISNSMPGSISVVFQEDRLAIELTPIENVALVMGGRASYQHLVSVLSEILPPECLNRPVSQLSGGQRRRVALARAVLAPSSMIVMDEPFTGLDAATRQEVIRFVLRHRACRTLLVSTHGEQDAELLGATRLNMKDLSPAL</sequence>
<keyword evidence="5" id="KW-0547">Nucleotide-binding</keyword>
<dbReference type="InterPro" id="IPR017871">
    <property type="entry name" value="ABC_transporter-like_CS"/>
</dbReference>
<evidence type="ECO:0000256" key="9">
    <source>
        <dbReference type="RuleBase" id="RU363032"/>
    </source>
</evidence>
<dbReference type="GO" id="GO:0005524">
    <property type="term" value="F:ATP binding"/>
    <property type="evidence" value="ECO:0007669"/>
    <property type="project" value="UniProtKB-KW"/>
</dbReference>
<dbReference type="SMART" id="SM00382">
    <property type="entry name" value="AAA"/>
    <property type="match status" value="1"/>
</dbReference>
<feature type="transmembrane region" description="Helical" evidence="9">
    <location>
        <begin position="221"/>
        <end position="242"/>
    </location>
</feature>
<organism evidence="12 13">
    <name type="scientific">Collinsella ureilytica</name>
    <dbReference type="NCBI Taxonomy" id="2869515"/>
    <lineage>
        <taxon>Bacteria</taxon>
        <taxon>Bacillati</taxon>
        <taxon>Actinomycetota</taxon>
        <taxon>Coriobacteriia</taxon>
        <taxon>Coriobacteriales</taxon>
        <taxon>Coriobacteriaceae</taxon>
        <taxon>Collinsella</taxon>
    </lineage>
</organism>
<reference evidence="12 13" key="1">
    <citation type="submission" date="2021-08" db="EMBL/GenBank/DDBJ databases">
        <title>Collinsella faecalis sp. nov. isolated from swine faeces.</title>
        <authorList>
            <person name="Oh B.S."/>
            <person name="Lee J.H."/>
        </authorList>
    </citation>
    <scope>NUCLEOTIDE SEQUENCE [LARGE SCALE GENOMIC DNA]</scope>
    <source>
        <strain evidence="12 13">AGMB00827</strain>
    </source>
</reference>
<dbReference type="Gene3D" id="3.40.50.300">
    <property type="entry name" value="P-loop containing nucleotide triphosphate hydrolases"/>
    <property type="match status" value="1"/>
</dbReference>
<comment type="caution">
    <text evidence="12">The sequence shown here is derived from an EMBL/GenBank/DDBJ whole genome shotgun (WGS) entry which is preliminary data.</text>
</comment>
<dbReference type="PROSITE" id="PS50893">
    <property type="entry name" value="ABC_TRANSPORTER_2"/>
    <property type="match status" value="1"/>
</dbReference>
<protein>
    <submittedName>
        <fullName evidence="12">ATP-binding cassette domain-containing protein</fullName>
    </submittedName>
</protein>
<evidence type="ECO:0000256" key="4">
    <source>
        <dbReference type="ARBA" id="ARBA00022692"/>
    </source>
</evidence>
<keyword evidence="3" id="KW-1003">Cell membrane</keyword>
<dbReference type="PANTHER" id="PTHR30151:SF0">
    <property type="entry name" value="ABC TRANSPORTER PERMEASE PROTEIN MJ0413-RELATED"/>
    <property type="match status" value="1"/>
</dbReference>
<dbReference type="InterPro" id="IPR035906">
    <property type="entry name" value="MetI-like_sf"/>
</dbReference>
<dbReference type="CDD" id="cd06261">
    <property type="entry name" value="TM_PBP2"/>
    <property type="match status" value="1"/>
</dbReference>
<feature type="domain" description="ABC transmembrane type-1" evidence="11">
    <location>
        <begin position="158"/>
        <end position="338"/>
    </location>
</feature>
<accession>A0ABS7MME3</accession>
<dbReference type="EMBL" id="JAIMFO010000009">
    <property type="protein sequence ID" value="MBY4798265.1"/>
    <property type="molecule type" value="Genomic_DNA"/>
</dbReference>
<keyword evidence="13" id="KW-1185">Reference proteome</keyword>
<dbReference type="SUPFAM" id="SSF161098">
    <property type="entry name" value="MetI-like"/>
    <property type="match status" value="1"/>
</dbReference>
<proteinExistence type="inferred from homology"/>
<evidence type="ECO:0000256" key="1">
    <source>
        <dbReference type="ARBA" id="ARBA00004651"/>
    </source>
</evidence>
<evidence type="ECO:0000256" key="3">
    <source>
        <dbReference type="ARBA" id="ARBA00022475"/>
    </source>
</evidence>
<dbReference type="PROSITE" id="PS50928">
    <property type="entry name" value="ABC_TM1"/>
    <property type="match status" value="1"/>
</dbReference>
<keyword evidence="4 9" id="KW-0812">Transmembrane</keyword>
<dbReference type="Proteomes" id="UP000700908">
    <property type="component" value="Unassembled WGS sequence"/>
</dbReference>
<feature type="domain" description="ABC transporter" evidence="10">
    <location>
        <begin position="386"/>
        <end position="579"/>
    </location>
</feature>
<evidence type="ECO:0000313" key="13">
    <source>
        <dbReference type="Proteomes" id="UP000700908"/>
    </source>
</evidence>
<keyword evidence="8 9" id="KW-0472">Membrane</keyword>
<dbReference type="SUPFAM" id="SSF52540">
    <property type="entry name" value="P-loop containing nucleoside triphosphate hydrolases"/>
    <property type="match status" value="1"/>
</dbReference>
<dbReference type="InterPro" id="IPR003439">
    <property type="entry name" value="ABC_transporter-like_ATP-bd"/>
</dbReference>
<comment type="subcellular location">
    <subcellularLocation>
        <location evidence="1 9">Cell membrane</location>
        <topology evidence="1 9">Multi-pass membrane protein</topology>
    </subcellularLocation>
</comment>
<evidence type="ECO:0000256" key="8">
    <source>
        <dbReference type="ARBA" id="ARBA00023136"/>
    </source>
</evidence>
<dbReference type="PANTHER" id="PTHR30151">
    <property type="entry name" value="ALKANE SULFONATE ABC TRANSPORTER-RELATED, MEMBRANE SUBUNIT"/>
    <property type="match status" value="1"/>
</dbReference>
<name>A0ABS7MME3_9ACTN</name>
<evidence type="ECO:0000259" key="10">
    <source>
        <dbReference type="PROSITE" id="PS50893"/>
    </source>
</evidence>
<gene>
    <name evidence="12" type="ORF">K6V98_07890</name>
</gene>
<dbReference type="Gene3D" id="1.10.3720.10">
    <property type="entry name" value="MetI-like"/>
    <property type="match status" value="1"/>
</dbReference>
<dbReference type="Pfam" id="PF00528">
    <property type="entry name" value="BPD_transp_1"/>
    <property type="match status" value="1"/>
</dbReference>
<comment type="similarity">
    <text evidence="9">Belongs to the binding-protein-dependent transport system permease family.</text>
</comment>
<dbReference type="InterPro" id="IPR000515">
    <property type="entry name" value="MetI-like"/>
</dbReference>